<comment type="similarity">
    <text evidence="2">Belongs to the histidine acid phosphatase family.</text>
</comment>
<dbReference type="GO" id="GO:0003993">
    <property type="term" value="F:acid phosphatase activity"/>
    <property type="evidence" value="ECO:0007669"/>
    <property type="project" value="UniProtKB-EC"/>
</dbReference>
<feature type="domain" description="Peptidase M12B" evidence="6">
    <location>
        <begin position="70"/>
        <end position="230"/>
    </location>
</feature>
<reference evidence="7" key="1">
    <citation type="submission" date="2023-06" db="EMBL/GenBank/DDBJ databases">
        <title>Genomic analysis of the entomopathogenic nematode Steinernema hermaphroditum.</title>
        <authorList>
            <person name="Schwarz E.M."/>
            <person name="Heppert J.K."/>
            <person name="Baniya A."/>
            <person name="Schwartz H.T."/>
            <person name="Tan C.-H."/>
            <person name="Antoshechkin I."/>
            <person name="Sternberg P.W."/>
            <person name="Goodrich-Blair H."/>
            <person name="Dillman A.R."/>
        </authorList>
    </citation>
    <scope>NUCLEOTIDE SEQUENCE</scope>
    <source>
        <strain evidence="7">PS9179</strain>
        <tissue evidence="7">Whole animal</tissue>
    </source>
</reference>
<evidence type="ECO:0000256" key="2">
    <source>
        <dbReference type="ARBA" id="ARBA00005375"/>
    </source>
</evidence>
<dbReference type="Proteomes" id="UP001175271">
    <property type="component" value="Unassembled WGS sequence"/>
</dbReference>
<dbReference type="InterPro" id="IPR050645">
    <property type="entry name" value="Histidine_acid_phosphatase"/>
</dbReference>
<feature type="binding site" evidence="3">
    <location>
        <position position="195"/>
    </location>
    <ligand>
        <name>Zn(2+)</name>
        <dbReference type="ChEBI" id="CHEBI:29105"/>
        <note>catalytic</note>
    </ligand>
</feature>
<feature type="active site" evidence="3">
    <location>
        <position position="192"/>
    </location>
</feature>
<dbReference type="GO" id="GO:0046872">
    <property type="term" value="F:metal ion binding"/>
    <property type="evidence" value="ECO:0007669"/>
    <property type="project" value="UniProtKB-KW"/>
</dbReference>
<dbReference type="Gene3D" id="3.40.390.10">
    <property type="entry name" value="Collagenase (Catalytic Domain)"/>
    <property type="match status" value="1"/>
</dbReference>
<organism evidence="7 8">
    <name type="scientific">Steinernema hermaphroditum</name>
    <dbReference type="NCBI Taxonomy" id="289476"/>
    <lineage>
        <taxon>Eukaryota</taxon>
        <taxon>Metazoa</taxon>
        <taxon>Ecdysozoa</taxon>
        <taxon>Nematoda</taxon>
        <taxon>Chromadorea</taxon>
        <taxon>Rhabditida</taxon>
        <taxon>Tylenchina</taxon>
        <taxon>Panagrolaimomorpha</taxon>
        <taxon>Strongyloidoidea</taxon>
        <taxon>Steinernematidae</taxon>
        <taxon>Steinernema</taxon>
    </lineage>
</organism>
<comment type="caution">
    <text evidence="3">Lacks conserved residue(s) required for the propagation of feature annotation.</text>
</comment>
<feature type="compositionally biased region" description="Pro residues" evidence="4">
    <location>
        <begin position="452"/>
        <end position="461"/>
    </location>
</feature>
<evidence type="ECO:0000256" key="1">
    <source>
        <dbReference type="ARBA" id="ARBA00000032"/>
    </source>
</evidence>
<feature type="binding site" evidence="3">
    <location>
        <position position="191"/>
    </location>
    <ligand>
        <name>Zn(2+)</name>
        <dbReference type="ChEBI" id="CHEBI:29105"/>
        <note>catalytic</note>
    </ligand>
</feature>
<feature type="compositionally biased region" description="Polar residues" evidence="4">
    <location>
        <begin position="554"/>
        <end position="567"/>
    </location>
</feature>
<dbReference type="AlphaFoldDB" id="A0AA39HHZ3"/>
<dbReference type="InterPro" id="IPR036436">
    <property type="entry name" value="Disintegrin_dom_sf"/>
</dbReference>
<evidence type="ECO:0000259" key="6">
    <source>
        <dbReference type="PROSITE" id="PS50215"/>
    </source>
</evidence>
<name>A0AA39HHZ3_9BILA</name>
<comment type="caution">
    <text evidence="7">The sequence shown here is derived from an EMBL/GenBank/DDBJ whole genome shotgun (WGS) entry which is preliminary data.</text>
</comment>
<evidence type="ECO:0000256" key="5">
    <source>
        <dbReference type="SAM" id="SignalP"/>
    </source>
</evidence>
<evidence type="ECO:0000313" key="8">
    <source>
        <dbReference type="Proteomes" id="UP001175271"/>
    </source>
</evidence>
<feature type="chain" id="PRO_5041215227" description="Peptidase M12B domain-containing protein" evidence="5">
    <location>
        <begin position="22"/>
        <end position="1021"/>
    </location>
</feature>
<proteinExistence type="inferred from homology"/>
<dbReference type="PANTHER" id="PTHR11567">
    <property type="entry name" value="ACID PHOSPHATASE-RELATED"/>
    <property type="match status" value="1"/>
</dbReference>
<dbReference type="EMBL" id="JAUCMV010000004">
    <property type="protein sequence ID" value="KAK0404952.1"/>
    <property type="molecule type" value="Genomic_DNA"/>
</dbReference>
<accession>A0AA39HHZ3</accession>
<keyword evidence="5" id="KW-0732">Signal</keyword>
<keyword evidence="8" id="KW-1185">Reference proteome</keyword>
<dbReference type="PANTHER" id="PTHR11567:SF210">
    <property type="entry name" value="ACID PHOSPHATASE 5-RELATED"/>
    <property type="match status" value="1"/>
</dbReference>
<dbReference type="Gene3D" id="3.40.50.1240">
    <property type="entry name" value="Phosphoglycerate mutase-like"/>
    <property type="match status" value="1"/>
</dbReference>
<evidence type="ECO:0000313" key="7">
    <source>
        <dbReference type="EMBL" id="KAK0404952.1"/>
    </source>
</evidence>
<dbReference type="Pfam" id="PF00328">
    <property type="entry name" value="His_Phos_2"/>
    <property type="match status" value="1"/>
</dbReference>
<evidence type="ECO:0000256" key="4">
    <source>
        <dbReference type="SAM" id="MobiDB-lite"/>
    </source>
</evidence>
<feature type="signal peptide" evidence="5">
    <location>
        <begin position="1"/>
        <end position="21"/>
    </location>
</feature>
<dbReference type="SUPFAM" id="SSF53254">
    <property type="entry name" value="Phosphoglycerate mutase-like"/>
    <property type="match status" value="1"/>
</dbReference>
<feature type="compositionally biased region" description="Low complexity" evidence="4">
    <location>
        <begin position="542"/>
        <end position="551"/>
    </location>
</feature>
<feature type="region of interest" description="Disordered" evidence="4">
    <location>
        <begin position="407"/>
        <end position="472"/>
    </location>
</feature>
<dbReference type="InterPro" id="IPR000560">
    <property type="entry name" value="His_Pase_clade-2"/>
</dbReference>
<dbReference type="InterPro" id="IPR001590">
    <property type="entry name" value="Peptidase_M12B"/>
</dbReference>
<dbReference type="GO" id="GO:0004222">
    <property type="term" value="F:metalloendopeptidase activity"/>
    <property type="evidence" value="ECO:0007669"/>
    <property type="project" value="InterPro"/>
</dbReference>
<sequence length="1021" mass="113920">MLNHVIVFALLAATTIAFSDAFQGGHEVMSTHVDHVHIPHRSHRQRRAEPAIWGEPAPDYSMAKLDGTVTLLRALIFVEQKIVDFYNRDMNRVRREILRMVRESNDYFYQINMRISVVDIQRTTENMTLYSFEEFRLSRLGELPEHDFAALIAFRYAGGLAFVGGMCTTKAVLYCGFYPHNPEAMGSIFFHEVAHLIGVPHANKNDSLRVENCDCTPEYLASVKPSVGCLKIPGYDHDCTAQMMANLVPRNRCLKRFGDFDLSTLPASSFEHAVCGNGIVETGEDCDCGIEAHCLNPNCRARSCRHVVPIWAVVSFPTFSRLRTSLRGLPLTRSVQTLVAFFCALCAVAVFMFYKKYIEPSSLGKLKPLKSIGQLKNSLVSMRSRVNTAENLQDSLSRHKIDPESIVVLIPTEDKKPNPRANLPRRGTLRPSQPPPPPPVARSNTLPSTKLGPPPPRPSNGPKPKLVVNPLDNLPNSELYEIPKHVRLRPSAVAEEPLGHESVTLSQKFEDFSESESEAPSPLAPRKERGSCFEALRGRRNSSSADSASEASDLRTQSTDCASNSPSDELFPQFFQSDDIEADESPLVAFLEIGVDDVLRVFATVFAFFGRRNALNRLSVGPYRRASGASGLTLPRKLPMRSSLLLLLAALLVADSFAADLVHVQALWRHGDRAPLGTYANDPNPESAWPVPFGELTNDGLEQHYQQGLKLKRTYIDRIGFCNATFHVRDINVRSTDVDRTLMSAYANLAAFYSGSKSTHPAAKNWPTNWSPVPIHTVDRSTDHLLNANPDCIRMDELEAEQVLHKKFAEFMLEQLPLLEELSKKSGTKITNFKGIRNFWDCIKIEKIHNMTIPSWITDELFAKVEKVIDQGEDYLAGSAGFGKPENTELIMLKGGQLLKEMIDNFQSAKAGSRSPRYHAYSAHDTTVTAFLRALGAKEGVLGLKQPDFAALVVLELWVINQNDFYVRLVYSANAETPFKTFTHAISGCPQQDYCPLDAFVKRSQQYIPKDIQAQCDKIIG</sequence>
<keyword evidence="3" id="KW-0862">Zinc</keyword>
<gene>
    <name evidence="7" type="ORF">QR680_017718</name>
</gene>
<dbReference type="InterPro" id="IPR033379">
    <property type="entry name" value="Acid_Pase_AS"/>
</dbReference>
<dbReference type="CDD" id="cd07061">
    <property type="entry name" value="HP_HAP_like"/>
    <property type="match status" value="1"/>
</dbReference>
<feature type="region of interest" description="Disordered" evidence="4">
    <location>
        <begin position="509"/>
        <end position="567"/>
    </location>
</feature>
<keyword evidence="3" id="KW-0479">Metal-binding</keyword>
<evidence type="ECO:0000256" key="3">
    <source>
        <dbReference type="PROSITE-ProRule" id="PRU00276"/>
    </source>
</evidence>
<dbReference type="SUPFAM" id="SSF55486">
    <property type="entry name" value="Metalloproteases ('zincins'), catalytic domain"/>
    <property type="match status" value="1"/>
</dbReference>
<dbReference type="Gene3D" id="4.10.70.10">
    <property type="entry name" value="Disintegrin domain"/>
    <property type="match status" value="1"/>
</dbReference>
<dbReference type="Pfam" id="PF01421">
    <property type="entry name" value="Reprolysin"/>
    <property type="match status" value="1"/>
</dbReference>
<comment type="catalytic activity">
    <reaction evidence="1">
        <text>a phosphate monoester + H2O = an alcohol + phosphate</text>
        <dbReference type="Rhea" id="RHEA:15017"/>
        <dbReference type="ChEBI" id="CHEBI:15377"/>
        <dbReference type="ChEBI" id="CHEBI:30879"/>
        <dbReference type="ChEBI" id="CHEBI:43474"/>
        <dbReference type="ChEBI" id="CHEBI:67140"/>
        <dbReference type="EC" id="3.1.3.2"/>
    </reaction>
</comment>
<dbReference type="GO" id="GO:0006508">
    <property type="term" value="P:proteolysis"/>
    <property type="evidence" value="ECO:0007669"/>
    <property type="project" value="InterPro"/>
</dbReference>
<dbReference type="InterPro" id="IPR024079">
    <property type="entry name" value="MetalloPept_cat_dom_sf"/>
</dbReference>
<dbReference type="PROSITE" id="PS00616">
    <property type="entry name" value="HIS_ACID_PHOSPHAT_1"/>
    <property type="match status" value="1"/>
</dbReference>
<dbReference type="InterPro" id="IPR029033">
    <property type="entry name" value="His_PPase_superfam"/>
</dbReference>
<dbReference type="PROSITE" id="PS50215">
    <property type="entry name" value="ADAM_MEPRO"/>
    <property type="match status" value="1"/>
</dbReference>
<feature type="binding site" evidence="3">
    <location>
        <position position="201"/>
    </location>
    <ligand>
        <name>Zn(2+)</name>
        <dbReference type="ChEBI" id="CHEBI:29105"/>
        <note>catalytic</note>
    </ligand>
</feature>
<protein>
    <recommendedName>
        <fullName evidence="6">Peptidase M12B domain-containing protein</fullName>
    </recommendedName>
</protein>